<dbReference type="RefSeq" id="WP_218193858.1">
    <property type="nucleotide sequence ID" value="NZ_CP054597.1"/>
</dbReference>
<evidence type="ECO:0000313" key="3">
    <source>
        <dbReference type="EMBL" id="UTO56529.1"/>
    </source>
</evidence>
<dbReference type="EMBL" id="CP089286">
    <property type="protein sequence ID" value="UTO55608.1"/>
    <property type="molecule type" value="Genomic_DNA"/>
</dbReference>
<sequence length="220" mass="25079">MKENNINAKNILLHMELLSAKLLHDLAGPIGAVVNYIEFLSEGDSDKSKDFICLLMEASNEIMARFRLSRQSYSFSEDNKNFSSTKANVEEYLDTKKVKLSWNIAVQIYNVQLVEKINKLVSNIIILSTMIMIDGKEVEVLLQEDGDKVVLKITLKAQGIEICESIQDIFDEKTNYVLDAKNIQAWIISMLLMKYNVNLSYNLIQKGVLEFCIPFVNCIL</sequence>
<evidence type="ECO:0000313" key="2">
    <source>
        <dbReference type="EMBL" id="UTO55608.1"/>
    </source>
</evidence>
<evidence type="ECO:0000313" key="5">
    <source>
        <dbReference type="Proteomes" id="UP001059985"/>
    </source>
</evidence>
<reference evidence="2" key="1">
    <citation type="journal article" date="2022" name="Microorganisms">
        <title>Assembly and Comparison of Ca. Neoehrlichia mikurensis Genomes.</title>
        <authorList>
            <person name="Azagi T."/>
            <person name="Dirks R.P."/>
            <person name="Yebra-Pimentel E.S."/>
            <person name="Schaap P.J."/>
            <person name="Koehorst J.J."/>
            <person name="Esser H.J."/>
            <person name="Sprong H."/>
        </authorList>
    </citation>
    <scope>NUCLEOTIDE SEQUENCE</scope>
    <source>
        <strain evidence="3">18-2804</strain>
        <strain evidence="2">18-2837</strain>
    </source>
</reference>
<gene>
    <name evidence="3" type="ORF">LUA81_00765</name>
    <name evidence="2" type="ORF">LUA82_00765</name>
</gene>
<name>A0A9Q9F466_9RICK</name>
<dbReference type="Proteomes" id="UP001059822">
    <property type="component" value="Chromosome"/>
</dbReference>
<dbReference type="Pfam" id="PF10090">
    <property type="entry name" value="HPTransfase"/>
    <property type="match status" value="1"/>
</dbReference>
<dbReference type="AlphaFoldDB" id="A0A9Q9F466"/>
<dbReference type="Proteomes" id="UP001059985">
    <property type="component" value="Chromosome"/>
</dbReference>
<dbReference type="EMBL" id="CP089285">
    <property type="protein sequence ID" value="UTO56529.1"/>
    <property type="molecule type" value="Genomic_DNA"/>
</dbReference>
<dbReference type="InterPro" id="IPR018762">
    <property type="entry name" value="ChpT_C"/>
</dbReference>
<accession>A0A9Q9F466</accession>
<keyword evidence="5" id="KW-1185">Reference proteome</keyword>
<organism evidence="2 4">
    <name type="scientific">Neoehrlichia mikurensis</name>
    <dbReference type="NCBI Taxonomy" id="89586"/>
    <lineage>
        <taxon>Bacteria</taxon>
        <taxon>Pseudomonadati</taxon>
        <taxon>Pseudomonadota</taxon>
        <taxon>Alphaproteobacteria</taxon>
        <taxon>Rickettsiales</taxon>
        <taxon>Anaplasmataceae</taxon>
        <taxon>Candidatus Neoehrlichia</taxon>
    </lineage>
</organism>
<feature type="domain" description="Histidine phosphotransferase ChpT C-terminal" evidence="1">
    <location>
        <begin position="85"/>
        <end position="202"/>
    </location>
</feature>
<proteinExistence type="predicted"/>
<protein>
    <recommendedName>
        <fullName evidence="1">Histidine phosphotransferase ChpT C-terminal domain-containing protein</fullName>
    </recommendedName>
</protein>
<evidence type="ECO:0000313" key="4">
    <source>
        <dbReference type="Proteomes" id="UP001059822"/>
    </source>
</evidence>
<evidence type="ECO:0000259" key="1">
    <source>
        <dbReference type="Pfam" id="PF10090"/>
    </source>
</evidence>